<evidence type="ECO:0008006" key="4">
    <source>
        <dbReference type="Google" id="ProtNLM"/>
    </source>
</evidence>
<dbReference type="EMBL" id="JAMXLR010000072">
    <property type="protein sequence ID" value="MCO6046387.1"/>
    <property type="molecule type" value="Genomic_DNA"/>
</dbReference>
<keyword evidence="3" id="KW-1185">Reference proteome</keyword>
<organism evidence="2 3">
    <name type="scientific">Aeoliella straminimaris</name>
    <dbReference type="NCBI Taxonomy" id="2954799"/>
    <lineage>
        <taxon>Bacteria</taxon>
        <taxon>Pseudomonadati</taxon>
        <taxon>Planctomycetota</taxon>
        <taxon>Planctomycetia</taxon>
        <taxon>Pirellulales</taxon>
        <taxon>Lacipirellulaceae</taxon>
        <taxon>Aeoliella</taxon>
    </lineage>
</organism>
<dbReference type="AlphaFoldDB" id="A0A9X2FE61"/>
<accession>A0A9X2FE61</accession>
<protein>
    <recommendedName>
        <fullName evidence="4">PEP-CTERM sorting domain-containing protein</fullName>
    </recommendedName>
</protein>
<dbReference type="Proteomes" id="UP001155241">
    <property type="component" value="Unassembled WGS sequence"/>
</dbReference>
<reference evidence="2" key="1">
    <citation type="submission" date="2022-06" db="EMBL/GenBank/DDBJ databases">
        <title>Aeoliella straminimaris, a novel planctomycete from sediments.</title>
        <authorList>
            <person name="Vitorino I.R."/>
            <person name="Lage O.M."/>
        </authorList>
    </citation>
    <scope>NUCLEOTIDE SEQUENCE</scope>
    <source>
        <strain evidence="2">ICT_H6.2</strain>
    </source>
</reference>
<sequence length="92" mass="9981">MCRTQMMLATYAVIAIFAATANAQTLLFDFEDGTDQGFGAKFSSDVSETFPIISMGDSNRMEVLRNGDFQKADRGSGGDAPDSLSPLIYRLD</sequence>
<evidence type="ECO:0000256" key="1">
    <source>
        <dbReference type="SAM" id="SignalP"/>
    </source>
</evidence>
<name>A0A9X2FE61_9BACT</name>
<dbReference type="InterPro" id="IPR008979">
    <property type="entry name" value="Galactose-bd-like_sf"/>
</dbReference>
<evidence type="ECO:0000313" key="2">
    <source>
        <dbReference type="EMBL" id="MCO6046387.1"/>
    </source>
</evidence>
<evidence type="ECO:0000313" key="3">
    <source>
        <dbReference type="Proteomes" id="UP001155241"/>
    </source>
</evidence>
<gene>
    <name evidence="2" type="ORF">NG895_21015</name>
</gene>
<comment type="caution">
    <text evidence="2">The sequence shown here is derived from an EMBL/GenBank/DDBJ whole genome shotgun (WGS) entry which is preliminary data.</text>
</comment>
<keyword evidence="1" id="KW-0732">Signal</keyword>
<feature type="chain" id="PRO_5040948692" description="PEP-CTERM sorting domain-containing protein" evidence="1">
    <location>
        <begin position="24"/>
        <end position="92"/>
    </location>
</feature>
<feature type="signal peptide" evidence="1">
    <location>
        <begin position="1"/>
        <end position="23"/>
    </location>
</feature>
<dbReference type="RefSeq" id="WP_252854498.1">
    <property type="nucleotide sequence ID" value="NZ_JAMXLR010000072.1"/>
</dbReference>
<dbReference type="Gene3D" id="2.60.120.260">
    <property type="entry name" value="Galactose-binding domain-like"/>
    <property type="match status" value="1"/>
</dbReference>
<dbReference type="SUPFAM" id="SSF49785">
    <property type="entry name" value="Galactose-binding domain-like"/>
    <property type="match status" value="1"/>
</dbReference>
<proteinExistence type="predicted"/>